<organism evidence="1 2">
    <name type="scientific">Pseudoalteromonas luteoviolacea H33</name>
    <dbReference type="NCBI Taxonomy" id="1365251"/>
    <lineage>
        <taxon>Bacteria</taxon>
        <taxon>Pseudomonadati</taxon>
        <taxon>Pseudomonadota</taxon>
        <taxon>Gammaproteobacteria</taxon>
        <taxon>Alteromonadales</taxon>
        <taxon>Pseudoalteromonadaceae</taxon>
        <taxon>Pseudoalteromonas</taxon>
    </lineage>
</organism>
<gene>
    <name evidence="1" type="ORF">N476_04250</name>
</gene>
<dbReference type="SUPFAM" id="SSF51161">
    <property type="entry name" value="Trimeric LpxA-like enzymes"/>
    <property type="match status" value="1"/>
</dbReference>
<evidence type="ECO:0000313" key="2">
    <source>
        <dbReference type="Proteomes" id="UP000076503"/>
    </source>
</evidence>
<sequence length="1671" mass="178678">MNKVSDQEVLVECDQTSIVTKRSRAELIEKFDDLKTPTGDDFESLIRSGFNQVDDPIAVVKNADTQEIAITSPLTVSPDGETECFRVDTDAVKISHDVVVSASDSESNVLTADAQSVSIYDKVEVLPEAEEVLRVTGSAKLTQGIKSQTADINQHLRAGALSVSKGTIKTLEAGLDDDDNPKVTAYGDVEVNADVNVAGNVQAHSISVTNDISMSGNTSTQMLSVEERTMLLGELSAQNAIFAGHVEAPMLGVGLDENSTLAKLHIGKRSSDTSDLFRVDDLNQDNTPFIINPEGKVGVGTSVPRARFHVADSVLVGQDKDHPHIALNEDGHAHFSGTVRIEQVADVAGNLNVESDAHIDGVLSIGAESPNAKVDIQAGSGDLLNIGDGNTNLVKVTNMPLSGEQSINMFAHTYIADDLTAAGQVNAQTAQIAATLTAGSTELNDLTISQDAQINGQTRTRQLQVGETPSTPVQTDAGALINTTLDVKDHATFNSIHASDSIITDTQLSAREGVVKDNLTVGEQAVNSAATLTVKSTAVNEPSLLVADKEGNPLLRIDNDQAVMGSAAQDQTLTVKGNIITPELTVSDEATIHQADVSEHVVIASSALQSDWTTGAKLGVLAHNGQPQSVDISYFDGLNTTSVINATGKQIGLFQSSPQQSLHVGENALFDKDITALKGVYVANESSEFGGFSASLMHTQVGSEQKSANFDVYGNSQLFGEFSIVENEHVAVNFASSQLALTQLSETPVFKITNPAQDAEILAAAGQLAINQAIPTDGVNFAVTGLANITGQLAIKDTGTALTVDGKSKLMGHAELKNGMHVSVTNNSGDVQRAALFVAGQSQLEGELLVSDDVHLDADLIVDGNSDIKSNLQVGRSTQLGENLSVAGEHYAGGSVEIEGTEGRDALTVNNDASFRTDVNVAGNLSLAPYQATARVHICETDQQALRIDDPSGAAQLVFSHGNLGLGVERPDYILDVGEDACFRKDLAVNGRVEVDDSLHVNEYASFRSNVNIYGTSELQGETRIGLAMHASDEEASTTRRSAQLSVDQNHFEYGLAIYHKGVNPIVFKDGKVGIRNAQPEAELDILGDIKVEGDIELNGVLRGTGLLECLDGAKILGDVELRSDLTVYDDALFKDTVTIEGLTTIERKLNLLADADFAKSLHLGEELTVRGNAFFKEAVHFDKDTTVRGSLVVEGLDAANQVVFKPHVDIHSHLAVKGEANFGSDTHVKGNSFVSGSVQAAKLVTEHSLKVGESHNDSAMVAVNTSEGESALDIAVRGKSELVVDGNTNVGIGCKAPEHKLDVRGDVRVSDTLTVEGDLLLESRLHLQQGAEIFGDCAVQGQIAPAQLQLPEGPHIEAISPDCELGGEMASDNVLATQAAVKAYVDEHAWRFGRGKKVVAIHNQEEFDEIFSRDCLHNMTILLFPHNGHRQVSRAYKLKNSVEVGSNLSIVGFNERETRIVKADAGCRFLIRGDRDAMVKHVEMHGFTFDGAIHEVSRELSAYEGNGGAFNLRYADQIQLNCVIENHAVSGDGGAIYGEDVTNLTANNVRNCRAGRQGGAAYGLRYAQINAENCQAERGGAVAHCDDSEVVAINNTAQLHGGGAYKCQNLICKGFWRRNTAQQGEGDHIFSVGCYHLEEQEEHHGDYLWHAVYLDRPLNHSRFFWRNDHI</sequence>
<name>A0A167ACL0_9GAMM</name>
<dbReference type="EMBL" id="AUXZ01000130">
    <property type="protein sequence ID" value="KZN45227.1"/>
    <property type="molecule type" value="Genomic_DNA"/>
</dbReference>
<dbReference type="Gene3D" id="2.160.10.10">
    <property type="entry name" value="Hexapeptide repeat proteins"/>
    <property type="match status" value="1"/>
</dbReference>
<dbReference type="InterPro" id="IPR011004">
    <property type="entry name" value="Trimer_LpxA-like_sf"/>
</dbReference>
<evidence type="ECO:0000313" key="1">
    <source>
        <dbReference type="EMBL" id="KZN45227.1"/>
    </source>
</evidence>
<dbReference type="SUPFAM" id="SSF51126">
    <property type="entry name" value="Pectin lyase-like"/>
    <property type="match status" value="1"/>
</dbReference>
<reference evidence="1 2" key="1">
    <citation type="submission" date="2013-07" db="EMBL/GenBank/DDBJ databases">
        <title>Comparative Genomic and Metabolomic Analysis of Twelve Strains of Pseudoalteromonas luteoviolacea.</title>
        <authorList>
            <person name="Vynne N.G."/>
            <person name="Mansson M."/>
            <person name="Gram L."/>
        </authorList>
    </citation>
    <scope>NUCLEOTIDE SEQUENCE [LARGE SCALE GENOMIC DNA]</scope>
    <source>
        <strain evidence="1 2">H33</strain>
    </source>
</reference>
<dbReference type="InterPro" id="IPR011050">
    <property type="entry name" value="Pectin_lyase_fold/virulence"/>
</dbReference>
<comment type="caution">
    <text evidence="1">The sequence shown here is derived from an EMBL/GenBank/DDBJ whole genome shotgun (WGS) entry which is preliminary data.</text>
</comment>
<dbReference type="OrthoDB" id="6277188at2"/>
<dbReference type="RefSeq" id="WP_063363954.1">
    <property type="nucleotide sequence ID" value="NZ_AUXZ01000130.1"/>
</dbReference>
<dbReference type="Proteomes" id="UP000076503">
    <property type="component" value="Unassembled WGS sequence"/>
</dbReference>
<dbReference type="PATRIC" id="fig|1365251.3.peg.4814"/>
<accession>A0A167ACL0</accession>
<proteinExistence type="predicted"/>
<protein>
    <submittedName>
        <fullName evidence="1">Uncharacterized protein</fullName>
    </submittedName>
</protein>